<comment type="caution">
    <text evidence="1">The sequence shown here is derived from an EMBL/GenBank/DDBJ whole genome shotgun (WGS) entry which is preliminary data.</text>
</comment>
<accession>A0A2T0R9B0</accession>
<evidence type="ECO:0000313" key="2">
    <source>
        <dbReference type="Proteomes" id="UP000239209"/>
    </source>
</evidence>
<dbReference type="AlphaFoldDB" id="A0A2T0R9B0"/>
<dbReference type="Proteomes" id="UP000239209">
    <property type="component" value="Unassembled WGS sequence"/>
</dbReference>
<name>A0A2T0R9B0_9ACTN</name>
<reference evidence="1 2" key="1">
    <citation type="submission" date="2018-03" db="EMBL/GenBank/DDBJ databases">
        <title>Genomic Encyclopedia of Archaeal and Bacterial Type Strains, Phase II (KMG-II): from individual species to whole genera.</title>
        <authorList>
            <person name="Goeker M."/>
        </authorList>
    </citation>
    <scope>NUCLEOTIDE SEQUENCE [LARGE SCALE GENOMIC DNA]</scope>
    <source>
        <strain evidence="1 2">DSM 45348</strain>
    </source>
</reference>
<dbReference type="EMBL" id="PVZG01000048">
    <property type="protein sequence ID" value="PRY17745.1"/>
    <property type="molecule type" value="Genomic_DNA"/>
</dbReference>
<gene>
    <name evidence="1" type="ORF">CLV70_14813</name>
</gene>
<organism evidence="1 2">
    <name type="scientific">Pseudosporangium ferrugineum</name>
    <dbReference type="NCBI Taxonomy" id="439699"/>
    <lineage>
        <taxon>Bacteria</taxon>
        <taxon>Bacillati</taxon>
        <taxon>Actinomycetota</taxon>
        <taxon>Actinomycetes</taxon>
        <taxon>Micromonosporales</taxon>
        <taxon>Micromonosporaceae</taxon>
        <taxon>Pseudosporangium</taxon>
    </lineage>
</organism>
<evidence type="ECO:0000313" key="1">
    <source>
        <dbReference type="EMBL" id="PRY17745.1"/>
    </source>
</evidence>
<proteinExistence type="predicted"/>
<keyword evidence="2" id="KW-1185">Reference proteome</keyword>
<dbReference type="RefSeq" id="WP_281260536.1">
    <property type="nucleotide sequence ID" value="NZ_PVZG01000048.1"/>
</dbReference>
<sequence length="42" mass="4635">MSSQRRKNDGYVLDGMTRPMAPALLEVVGPVPEHARRPIAFA</sequence>
<protein>
    <submittedName>
        <fullName evidence="1">Uncharacterized protein</fullName>
    </submittedName>
</protein>